<dbReference type="InterPro" id="IPR051709">
    <property type="entry name" value="Ub-ligase/GTPase-reg"/>
</dbReference>
<dbReference type="InterPro" id="IPR009091">
    <property type="entry name" value="RCC1/BLIP-II"/>
</dbReference>
<evidence type="ECO:0000256" key="2">
    <source>
        <dbReference type="PROSITE-ProRule" id="PRU00235"/>
    </source>
</evidence>
<feature type="compositionally biased region" description="Gly residues" evidence="3">
    <location>
        <begin position="140"/>
        <end position="149"/>
    </location>
</feature>
<reference evidence="4" key="1">
    <citation type="submission" date="2021-01" db="EMBL/GenBank/DDBJ databases">
        <authorList>
            <person name="Corre E."/>
            <person name="Pelletier E."/>
            <person name="Niang G."/>
            <person name="Scheremetjew M."/>
            <person name="Finn R."/>
            <person name="Kale V."/>
            <person name="Holt S."/>
            <person name="Cochrane G."/>
            <person name="Meng A."/>
            <person name="Brown T."/>
            <person name="Cohen L."/>
        </authorList>
    </citation>
    <scope>NUCLEOTIDE SEQUENCE</scope>
    <source>
        <strain evidence="4">UTEX LB 985</strain>
    </source>
</reference>
<dbReference type="PROSITE" id="PS50012">
    <property type="entry name" value="RCC1_3"/>
    <property type="match status" value="1"/>
</dbReference>
<gene>
    <name evidence="4" type="ORF">CBRE1094_LOCUS3528</name>
</gene>
<dbReference type="PANTHER" id="PTHR45622">
    <property type="entry name" value="UBIQUITIN-PROTEIN LIGASE E3A-RELATED"/>
    <property type="match status" value="1"/>
</dbReference>
<name>A0A7S2BRB4_9EUKA</name>
<evidence type="ECO:0000256" key="3">
    <source>
        <dbReference type="SAM" id="MobiDB-lite"/>
    </source>
</evidence>
<dbReference type="InterPro" id="IPR000408">
    <property type="entry name" value="Reg_chr_condens"/>
</dbReference>
<protein>
    <submittedName>
        <fullName evidence="4">Uncharacterized protein</fullName>
    </submittedName>
</protein>
<sequence>MSADGTVYTWGENAAGQLCRPTTDQIDNEAAPLDPQPPLPKPDSVASSGAEDNRGGKDQANALLMTCAPFSMLFAVPGVGVYGCGDSLDGSLQPLPPTNPGRPPPASAPPRIGKRREAEWEEEEGIGDGTEEGEVEGDGGRLGGGVSDGGDGRMSRMHMPPSWAVSEPIVQMVSGHAHSLALRASGMLFAWGSNEFGQLGYVAPPPSPTTDARTPQPPRAIILTSSLHRGGGASSESSMARGDVEQGESISIKQIAAGAYHTLVLADSGEVWSFGW</sequence>
<dbReference type="PROSITE" id="PS00626">
    <property type="entry name" value="RCC1_2"/>
    <property type="match status" value="1"/>
</dbReference>
<feature type="compositionally biased region" description="Pro residues" evidence="3">
    <location>
        <begin position="94"/>
        <end position="108"/>
    </location>
</feature>
<accession>A0A7S2BRB4</accession>
<feature type="region of interest" description="Disordered" evidence="3">
    <location>
        <begin position="1"/>
        <end position="57"/>
    </location>
</feature>
<dbReference type="SUPFAM" id="SSF50985">
    <property type="entry name" value="RCC1/BLIP-II"/>
    <property type="match status" value="1"/>
</dbReference>
<dbReference type="PANTHER" id="PTHR45622:SF58">
    <property type="entry name" value="REGULATOR OF CHROMOSOME CONDENSATION DOMAIN-CONTAINING PROTEIN"/>
    <property type="match status" value="1"/>
</dbReference>
<proteinExistence type="predicted"/>
<feature type="repeat" description="RCC1" evidence="2">
    <location>
        <begin position="186"/>
        <end position="268"/>
    </location>
</feature>
<feature type="compositionally biased region" description="Acidic residues" evidence="3">
    <location>
        <begin position="119"/>
        <end position="137"/>
    </location>
</feature>
<dbReference type="EMBL" id="HBGU01006444">
    <property type="protein sequence ID" value="CAD9404551.1"/>
    <property type="molecule type" value="Transcribed_RNA"/>
</dbReference>
<dbReference type="AlphaFoldDB" id="A0A7S2BRB4"/>
<keyword evidence="1" id="KW-0677">Repeat</keyword>
<feature type="region of interest" description="Disordered" evidence="3">
    <location>
        <begin position="92"/>
        <end position="153"/>
    </location>
</feature>
<dbReference type="Gene3D" id="2.130.10.30">
    <property type="entry name" value="Regulator of chromosome condensation 1/beta-lactamase-inhibitor protein II"/>
    <property type="match status" value="2"/>
</dbReference>
<evidence type="ECO:0000313" key="4">
    <source>
        <dbReference type="EMBL" id="CAD9404551.1"/>
    </source>
</evidence>
<dbReference type="Pfam" id="PF13540">
    <property type="entry name" value="RCC1_2"/>
    <property type="match status" value="2"/>
</dbReference>
<organism evidence="4">
    <name type="scientific">Haptolina brevifila</name>
    <dbReference type="NCBI Taxonomy" id="156173"/>
    <lineage>
        <taxon>Eukaryota</taxon>
        <taxon>Haptista</taxon>
        <taxon>Haptophyta</taxon>
        <taxon>Prymnesiophyceae</taxon>
        <taxon>Prymnesiales</taxon>
        <taxon>Prymnesiaceae</taxon>
        <taxon>Haptolina</taxon>
    </lineage>
</organism>
<evidence type="ECO:0000256" key="1">
    <source>
        <dbReference type="ARBA" id="ARBA00022737"/>
    </source>
</evidence>